<sequence>MRYFGELTPGLKVSEGRWKVELKCYGNNCYYTRSDEEGVKAERILGPFSRPLLRPTIYGGELAYYLYIHFRRPITLISYSSLNFMIGIPIDVEVVMEAQDEYGRTRSYLIDIIELGDVYYALYGKPERGVLCRYHKAKLGTWNWIKEAQFRIQIVNQTDKTITMNRLVFPTLLPDVYYKPSSHRVWVSPIIALIEGNTALIQKSDEKPPQGFVKNPQTGKLQKWTMIFGL</sequence>
<evidence type="ECO:0000313" key="2">
    <source>
        <dbReference type="Proteomes" id="UP001063698"/>
    </source>
</evidence>
<name>A0A977PL98_9CREN</name>
<evidence type="ECO:0000313" key="1">
    <source>
        <dbReference type="EMBL" id="UXD22110.1"/>
    </source>
</evidence>
<dbReference type="EMBL" id="CP006868">
    <property type="protein sequence ID" value="UXD22110.1"/>
    <property type="molecule type" value="Genomic_DNA"/>
</dbReference>
<accession>A0A977PL98</accession>
<dbReference type="Proteomes" id="UP001063698">
    <property type="component" value="Chromosome"/>
</dbReference>
<evidence type="ECO:0008006" key="3">
    <source>
        <dbReference type="Google" id="ProtNLM"/>
    </source>
</evidence>
<dbReference type="KEGG" id="ipc:IPA_01720"/>
<protein>
    <recommendedName>
        <fullName evidence="3">DUF432 domain-containing protein</fullName>
    </recommendedName>
</protein>
<dbReference type="InterPro" id="IPR007366">
    <property type="entry name" value="DUF432"/>
</dbReference>
<keyword evidence="2" id="KW-1185">Reference proteome</keyword>
<dbReference type="Pfam" id="PF04254">
    <property type="entry name" value="DUF432"/>
    <property type="match status" value="1"/>
</dbReference>
<proteinExistence type="predicted"/>
<dbReference type="AlphaFoldDB" id="A0A977PL98"/>
<reference evidence="1" key="1">
    <citation type="submission" date="2013-11" db="EMBL/GenBank/DDBJ databases">
        <title>Comparative genomics of Ignicoccus.</title>
        <authorList>
            <person name="Podar M."/>
        </authorList>
    </citation>
    <scope>NUCLEOTIDE SEQUENCE</scope>
    <source>
        <strain evidence="1">DSM 13166</strain>
    </source>
</reference>
<gene>
    <name evidence="1" type="ORF">IPA_01720</name>
</gene>
<organism evidence="1 2">
    <name type="scientific">Ignicoccus pacificus DSM 13166</name>
    <dbReference type="NCBI Taxonomy" id="940294"/>
    <lineage>
        <taxon>Archaea</taxon>
        <taxon>Thermoproteota</taxon>
        <taxon>Thermoprotei</taxon>
        <taxon>Desulfurococcales</taxon>
        <taxon>Desulfurococcaceae</taxon>
        <taxon>Ignicoccus</taxon>
    </lineage>
</organism>